<keyword evidence="3 6" id="KW-0812">Transmembrane</keyword>
<dbReference type="PROSITE" id="PS51012">
    <property type="entry name" value="ABC_TM2"/>
    <property type="match status" value="1"/>
</dbReference>
<evidence type="ECO:0000259" key="7">
    <source>
        <dbReference type="PROSITE" id="PS51012"/>
    </source>
</evidence>
<dbReference type="InterPro" id="IPR013525">
    <property type="entry name" value="ABC2_TM"/>
</dbReference>
<dbReference type="InterPro" id="IPR000412">
    <property type="entry name" value="ABC_2_transport"/>
</dbReference>
<feature type="transmembrane region" description="Helical" evidence="6">
    <location>
        <begin position="211"/>
        <end position="236"/>
    </location>
</feature>
<evidence type="ECO:0000313" key="8">
    <source>
        <dbReference type="EMBL" id="RCL37684.1"/>
    </source>
</evidence>
<evidence type="ECO:0000256" key="6">
    <source>
        <dbReference type="RuleBase" id="RU361157"/>
    </source>
</evidence>
<accession>A0A368BLC6</accession>
<dbReference type="PANTHER" id="PTHR43027:SF2">
    <property type="entry name" value="TRANSPORT PERMEASE PROTEIN"/>
    <property type="match status" value="1"/>
</dbReference>
<evidence type="ECO:0000256" key="1">
    <source>
        <dbReference type="ARBA" id="ARBA00004141"/>
    </source>
</evidence>
<feature type="transmembrane region" description="Helical" evidence="6">
    <location>
        <begin position="336"/>
        <end position="356"/>
    </location>
</feature>
<evidence type="ECO:0000256" key="4">
    <source>
        <dbReference type="ARBA" id="ARBA00022989"/>
    </source>
</evidence>
<dbReference type="InterPro" id="IPR047817">
    <property type="entry name" value="ABC2_TM_bact-type"/>
</dbReference>
<sequence length="363" mass="40655">MTVFTKSQLYLASVFIKIYYRDRQSLVFSILFPIIFMGIFLFSDGEPNRTNIGLVNQSQNELSVQFSESLKQKEIFFVQEGAEDALKESLIAGDIIALIIIPKFFNDSNTGKLQLLLDASQVRQVDSIKDSIESTLLSIEREIRGNEPMFKLELKDIKSRPHRYIDFLLPGILAYMLMNLCIAGSGYNIVEYRRRGILKRLFVTPIQPKDFIISIVLARMFIVLIQLSVILGLAIGLLKINIMGGLLSLFSVIVLGAFIFLCIGFFLGSLAKTQEAIQPIALLFTFPQLILSGIFFPISSLPDIMQPLAHALPLSVIASATRSIANDGANLAGLNFNFLGILIWMLISFVIATKFFDWHKVNS</sequence>
<evidence type="ECO:0000256" key="5">
    <source>
        <dbReference type="ARBA" id="ARBA00023136"/>
    </source>
</evidence>
<feature type="transmembrane region" description="Helical" evidence="6">
    <location>
        <begin position="26"/>
        <end position="43"/>
    </location>
</feature>
<keyword evidence="4 6" id="KW-1133">Transmembrane helix</keyword>
<keyword evidence="6" id="KW-0813">Transport</keyword>
<dbReference type="Gene3D" id="3.40.1710.10">
    <property type="entry name" value="abc type-2 transporter like domain"/>
    <property type="match status" value="1"/>
</dbReference>
<dbReference type="AlphaFoldDB" id="A0A368BLC6"/>
<dbReference type="PRINTS" id="PR00164">
    <property type="entry name" value="ABC2TRNSPORT"/>
</dbReference>
<feature type="transmembrane region" description="Helical" evidence="6">
    <location>
        <begin position="167"/>
        <end position="190"/>
    </location>
</feature>
<dbReference type="GO" id="GO:0043190">
    <property type="term" value="C:ATP-binding cassette (ABC) transporter complex"/>
    <property type="evidence" value="ECO:0007669"/>
    <property type="project" value="InterPro"/>
</dbReference>
<dbReference type="Proteomes" id="UP000253032">
    <property type="component" value="Unassembled WGS sequence"/>
</dbReference>
<name>A0A368BLC6_9GAMM</name>
<dbReference type="Pfam" id="PF12698">
    <property type="entry name" value="ABC2_membrane_3"/>
    <property type="match status" value="1"/>
</dbReference>
<proteinExistence type="inferred from homology"/>
<feature type="domain" description="ABC transmembrane type-2" evidence="7">
    <location>
        <begin position="130"/>
        <end position="359"/>
    </location>
</feature>
<comment type="caution">
    <text evidence="8">The sequence shown here is derived from an EMBL/GenBank/DDBJ whole genome shotgun (WGS) entry which is preliminary data.</text>
</comment>
<dbReference type="GO" id="GO:0140359">
    <property type="term" value="F:ABC-type transporter activity"/>
    <property type="evidence" value="ECO:0007669"/>
    <property type="project" value="InterPro"/>
</dbReference>
<comment type="similarity">
    <text evidence="2 6">Belongs to the ABC-2 integral membrane protein family.</text>
</comment>
<dbReference type="EMBL" id="QOPC01000019">
    <property type="protein sequence ID" value="RCL37684.1"/>
    <property type="molecule type" value="Genomic_DNA"/>
</dbReference>
<keyword evidence="6" id="KW-1003">Cell membrane</keyword>
<keyword evidence="5 6" id="KW-0472">Membrane</keyword>
<evidence type="ECO:0000313" key="9">
    <source>
        <dbReference type="Proteomes" id="UP000253032"/>
    </source>
</evidence>
<reference evidence="8 9" key="1">
    <citation type="journal article" date="2018" name="Microbiome">
        <title>Fine metagenomic profile of the Mediterranean stratified and mixed water columns revealed by assembly and recruitment.</title>
        <authorList>
            <person name="Haro-Moreno J.M."/>
            <person name="Lopez-Perez M."/>
            <person name="De La Torre J.R."/>
            <person name="Picazo A."/>
            <person name="Camacho A."/>
            <person name="Rodriguez-Valera F."/>
        </authorList>
    </citation>
    <scope>NUCLEOTIDE SEQUENCE [LARGE SCALE GENOMIC DNA]</scope>
    <source>
        <strain evidence="8">MED-G84</strain>
    </source>
</reference>
<evidence type="ECO:0000256" key="2">
    <source>
        <dbReference type="ARBA" id="ARBA00007783"/>
    </source>
</evidence>
<gene>
    <name evidence="8" type="ORF">DBW98_03550</name>
</gene>
<feature type="transmembrane region" description="Helical" evidence="6">
    <location>
        <begin position="242"/>
        <end position="268"/>
    </location>
</feature>
<feature type="transmembrane region" description="Helical" evidence="6">
    <location>
        <begin position="280"/>
        <end position="298"/>
    </location>
</feature>
<comment type="subcellular location">
    <subcellularLocation>
        <location evidence="6">Cell inner membrane</location>
        <topology evidence="6">Multi-pass membrane protein</topology>
    </subcellularLocation>
    <subcellularLocation>
        <location evidence="1">Membrane</location>
        <topology evidence="1">Multi-pass membrane protein</topology>
    </subcellularLocation>
</comment>
<protein>
    <recommendedName>
        <fullName evidence="6">Transport permease protein</fullName>
    </recommendedName>
</protein>
<organism evidence="8 9">
    <name type="scientific">SAR86 cluster bacterium</name>
    <dbReference type="NCBI Taxonomy" id="2030880"/>
    <lineage>
        <taxon>Bacteria</taxon>
        <taxon>Pseudomonadati</taxon>
        <taxon>Pseudomonadota</taxon>
        <taxon>Gammaproteobacteria</taxon>
        <taxon>SAR86 cluster</taxon>
    </lineage>
</organism>
<dbReference type="InterPro" id="IPR052902">
    <property type="entry name" value="ABC-2_transporter"/>
</dbReference>
<dbReference type="PANTHER" id="PTHR43027">
    <property type="entry name" value="DOXORUBICIN RESISTANCE ABC TRANSPORTER PERMEASE PROTEIN DRRC-RELATED"/>
    <property type="match status" value="1"/>
</dbReference>
<evidence type="ECO:0000256" key="3">
    <source>
        <dbReference type="ARBA" id="ARBA00022692"/>
    </source>
</evidence>